<dbReference type="Gene3D" id="2.10.110.10">
    <property type="entry name" value="Cysteine Rich Protein"/>
    <property type="match status" value="2"/>
</dbReference>
<dbReference type="FunFam" id="2.10.110.10:FF:000013">
    <property type="entry name" value="Four and a half LIM domains 1"/>
    <property type="match status" value="1"/>
</dbReference>
<dbReference type="InterPro" id="IPR001781">
    <property type="entry name" value="Znf_LIM"/>
</dbReference>
<dbReference type="EMBL" id="CAAE01010198">
    <property type="protein sequence ID" value="CAF92807.1"/>
    <property type="molecule type" value="Genomic_DNA"/>
</dbReference>
<feature type="compositionally biased region" description="Basic residues" evidence="7">
    <location>
        <begin position="255"/>
        <end position="264"/>
    </location>
</feature>
<organism evidence="9">
    <name type="scientific">Tetraodon nigroviridis</name>
    <name type="common">Spotted green pufferfish</name>
    <name type="synonym">Chelonodon nigroviridis</name>
    <dbReference type="NCBI Taxonomy" id="99883"/>
    <lineage>
        <taxon>Eukaryota</taxon>
        <taxon>Metazoa</taxon>
        <taxon>Chordata</taxon>
        <taxon>Craniata</taxon>
        <taxon>Vertebrata</taxon>
        <taxon>Euteleostomi</taxon>
        <taxon>Actinopterygii</taxon>
        <taxon>Neopterygii</taxon>
        <taxon>Teleostei</taxon>
        <taxon>Neoteleostei</taxon>
        <taxon>Acanthomorphata</taxon>
        <taxon>Eupercaria</taxon>
        <taxon>Tetraodontiformes</taxon>
        <taxon>Tetradontoidea</taxon>
        <taxon>Tetraodontidae</taxon>
        <taxon>Tetraodon</taxon>
    </lineage>
</organism>
<dbReference type="PANTHER" id="PTHR47029:SF2">
    <property type="entry name" value="FOUR AND A HALF LIM DOMAINS PROTEIN 1"/>
    <property type="match status" value="1"/>
</dbReference>
<reference evidence="9" key="1">
    <citation type="journal article" date="2004" name="Nature">
        <title>Genome duplication in the teleost fish Tetraodon nigroviridis reveals the early vertebrate proto-karyotype.</title>
        <authorList>
            <person name="Jaillon O."/>
            <person name="Aury J.-M."/>
            <person name="Brunet F."/>
            <person name="Petit J.-L."/>
            <person name="Stange-Thomann N."/>
            <person name="Mauceli E."/>
            <person name="Bouneau L."/>
            <person name="Fischer C."/>
            <person name="Ozouf-Costaz C."/>
            <person name="Bernot A."/>
            <person name="Nicaud S."/>
            <person name="Jaffe D."/>
            <person name="Fisher S."/>
            <person name="Lutfalla G."/>
            <person name="Dossat C."/>
            <person name="Segurens B."/>
            <person name="Dasilva C."/>
            <person name="Salanoubat M."/>
            <person name="Levy M."/>
            <person name="Boudet N."/>
            <person name="Castellano S."/>
            <person name="Anthouard V."/>
            <person name="Jubin C."/>
            <person name="Castelli V."/>
            <person name="Katinka M."/>
            <person name="Vacherie B."/>
            <person name="Biemont C."/>
            <person name="Skalli Z."/>
            <person name="Cattolico L."/>
            <person name="Poulain J."/>
            <person name="De Berardinis V."/>
            <person name="Cruaud C."/>
            <person name="Duprat S."/>
            <person name="Brottier P."/>
            <person name="Coutanceau J.-P."/>
            <person name="Gouzy J."/>
            <person name="Parra G."/>
            <person name="Lardier G."/>
            <person name="Chapple C."/>
            <person name="McKernan K.J."/>
            <person name="McEwan P."/>
            <person name="Bosak S."/>
            <person name="Kellis M."/>
            <person name="Volff J.-N."/>
            <person name="Guigo R."/>
            <person name="Zody M.C."/>
            <person name="Mesirov J."/>
            <person name="Lindblad-Toh K."/>
            <person name="Birren B."/>
            <person name="Nusbaum C."/>
            <person name="Kahn D."/>
            <person name="Robinson-Rechavi M."/>
            <person name="Laudet V."/>
            <person name="Schachter V."/>
            <person name="Quetier F."/>
            <person name="Saurin W."/>
            <person name="Scarpelli C."/>
            <person name="Wincker P."/>
            <person name="Lander E.S."/>
            <person name="Weissenbach J."/>
            <person name="Roest Crollius H."/>
        </authorList>
    </citation>
    <scope>NUCLEOTIDE SEQUENCE [LARGE SCALE GENOMIC DNA]</scope>
</reference>
<evidence type="ECO:0000256" key="3">
    <source>
        <dbReference type="ARBA" id="ARBA00022771"/>
    </source>
</evidence>
<dbReference type="GO" id="GO:0008270">
    <property type="term" value="F:zinc ion binding"/>
    <property type="evidence" value="ECO:0007669"/>
    <property type="project" value="UniProtKB-KW"/>
</dbReference>
<dbReference type="SUPFAM" id="SSF49899">
    <property type="entry name" value="Concanavalin A-like lectins/glucanases"/>
    <property type="match status" value="1"/>
</dbReference>
<comment type="caution">
    <text evidence="9">The sequence shown here is derived from an EMBL/GenBank/DDBJ whole genome shotgun (WGS) entry which is preliminary data.</text>
</comment>
<dbReference type="GO" id="GO:0044325">
    <property type="term" value="F:transmembrane transporter binding"/>
    <property type="evidence" value="ECO:0007669"/>
    <property type="project" value="TreeGrafter"/>
</dbReference>
<accession>Q4T2S5</accession>
<keyword evidence="2" id="KW-0677">Repeat</keyword>
<evidence type="ECO:0000256" key="1">
    <source>
        <dbReference type="ARBA" id="ARBA00022723"/>
    </source>
</evidence>
<dbReference type="PROSITE" id="PS00478">
    <property type="entry name" value="LIM_DOMAIN_1"/>
    <property type="match status" value="1"/>
</dbReference>
<evidence type="ECO:0000256" key="2">
    <source>
        <dbReference type="ARBA" id="ARBA00022737"/>
    </source>
</evidence>
<dbReference type="Pfam" id="PF00412">
    <property type="entry name" value="LIM"/>
    <property type="match status" value="2"/>
</dbReference>
<keyword evidence="3" id="KW-0863">Zinc-finger</keyword>
<dbReference type="OrthoDB" id="10037534at2759"/>
<dbReference type="PANTHER" id="PTHR47029">
    <property type="entry name" value="FOUR AND A HALF LIM DOMAINS PROTEIN 1"/>
    <property type="match status" value="1"/>
</dbReference>
<dbReference type="FunFam" id="2.10.110.10:FF:000072">
    <property type="entry name" value="Four and a half LIM domains protein 1"/>
    <property type="match status" value="1"/>
</dbReference>
<sequence length="775" mass="84936">MAATNLYRPAITSGGVSYQDQPWHSHCFVCSSCSKTLAGVSFTKHEDQVFCVECYKNSVAKKCGGCQNPITGFGKGVNVVNYEGSSYHEYCFNCKRCSLNLSNKRFVTKGRDILCADCGSNLWGQVASFTSSCNHWKLSPQVHIPALQEFTACFYLNLEVQNDAPWTAFMYRHLEAQYTELGFGGRFGLLMVWLFGREWTTRPIVLQSSRWYMVCLTWTHQREKPALYIDGNPEDITEAGSQRDADPGRQAPAGGRRRSGRRQFQHAGPIIPLPTVGARKEQGGGGVTEVHGGRPADVVDGPLGRRRLSRHLGSNLALRSVTFCPPTCTCTTWPWLSSSDGGAAESLGKAAHVQALTTCLTRVCADVYFQVQMNVSMSGDCDPEGTLYSWINSSLPDGTMLLLSLQLLHRRHPHLLPHDAVLDSDVSRVRCMFQVQILKAPADIQETEQQIKDLLQVPFNNGTVSIATEGIQIRRISDSGACCSGEFSASKAGTEKPGFFKPLSPSATSTLSISTHWSRPDLDQCSLLVETIPDLDHIHVTSGNADEVVEMIEVLLSNQSTLSYSDLLTVLNKLKDVVNISVVTKDLAQALVDLISDILESDSDLLPFTNTILNITESIGDTMVSNDSFSTLVAPSLALSVVDISRGPFKSLTFGVSSDQTGAKPEIFINRDPCNDTVAFISLPSALQHSFPQNSWEPTPPRIMFQFFGMPVLFKGSKKGRALNTFVVAASVTNRSAPIQNLDDQVNVTLYHLTPNTVGPAAGFKHKLNPLKRLK</sequence>
<evidence type="ECO:0000256" key="7">
    <source>
        <dbReference type="SAM" id="MobiDB-lite"/>
    </source>
</evidence>
<dbReference type="CDD" id="cd09429">
    <property type="entry name" value="LIM3_FHL1"/>
    <property type="match status" value="1"/>
</dbReference>
<reference evidence="9" key="2">
    <citation type="submission" date="2004-02" db="EMBL/GenBank/DDBJ databases">
        <authorList>
            <consortium name="Genoscope"/>
            <consortium name="Whitehead Institute Centre for Genome Research"/>
        </authorList>
    </citation>
    <scope>NUCLEOTIDE SEQUENCE</scope>
</reference>
<name>Q4T2S5_TETNG</name>
<proteinExistence type="predicted"/>
<feature type="domain" description="LIM zinc-binding" evidence="8">
    <location>
        <begin position="61"/>
        <end position="125"/>
    </location>
</feature>
<gene>
    <name evidence="9" type="ORF">GSTENG00008201001</name>
</gene>
<dbReference type="KEGG" id="tng:GSTEN00008201G001"/>
<protein>
    <submittedName>
        <fullName evidence="9">(spotted green pufferfish) hypothetical protein</fullName>
    </submittedName>
</protein>
<keyword evidence="4 6" id="KW-0862">Zinc</keyword>
<dbReference type="SMART" id="SM00132">
    <property type="entry name" value="LIM"/>
    <property type="match status" value="2"/>
</dbReference>
<dbReference type="AlphaFoldDB" id="Q4T2S5"/>
<dbReference type="PROSITE" id="PS50023">
    <property type="entry name" value="LIM_DOMAIN_2"/>
    <property type="match status" value="1"/>
</dbReference>
<keyword evidence="1 6" id="KW-0479">Metal-binding</keyword>
<feature type="region of interest" description="Disordered" evidence="7">
    <location>
        <begin position="229"/>
        <end position="302"/>
    </location>
</feature>
<evidence type="ECO:0000313" key="9">
    <source>
        <dbReference type="EMBL" id="CAF92807.1"/>
    </source>
</evidence>
<evidence type="ECO:0000259" key="8">
    <source>
        <dbReference type="PROSITE" id="PS50023"/>
    </source>
</evidence>
<dbReference type="Gene3D" id="2.60.120.200">
    <property type="match status" value="1"/>
</dbReference>
<keyword evidence="5 6" id="KW-0440">LIM domain</keyword>
<dbReference type="GO" id="GO:0007517">
    <property type="term" value="P:muscle organ development"/>
    <property type="evidence" value="ECO:0007669"/>
    <property type="project" value="InterPro"/>
</dbReference>
<dbReference type="InterPro" id="IPR013320">
    <property type="entry name" value="ConA-like_dom_sf"/>
</dbReference>
<evidence type="ECO:0000256" key="4">
    <source>
        <dbReference type="ARBA" id="ARBA00022833"/>
    </source>
</evidence>
<evidence type="ECO:0000256" key="6">
    <source>
        <dbReference type="PROSITE-ProRule" id="PRU00125"/>
    </source>
</evidence>
<dbReference type="InterPro" id="IPR042997">
    <property type="entry name" value="Fhl1"/>
</dbReference>
<dbReference type="SUPFAM" id="SSF57716">
    <property type="entry name" value="Glucocorticoid receptor-like (DNA-binding domain)"/>
    <property type="match status" value="2"/>
</dbReference>
<dbReference type="CDD" id="cd09348">
    <property type="entry name" value="LIM4_FHL1"/>
    <property type="match status" value="1"/>
</dbReference>
<evidence type="ECO:0000256" key="5">
    <source>
        <dbReference type="ARBA" id="ARBA00023038"/>
    </source>
</evidence>